<dbReference type="Proteomes" id="UP000030013">
    <property type="component" value="Unassembled WGS sequence"/>
</dbReference>
<proteinExistence type="predicted"/>
<dbReference type="RefSeq" id="WP_281175674.1">
    <property type="nucleotide sequence ID" value="NZ_AVPL01000011.1"/>
</dbReference>
<dbReference type="EMBL" id="AVPL01000011">
    <property type="protein sequence ID" value="KGN41872.1"/>
    <property type="molecule type" value="Genomic_DNA"/>
</dbReference>
<reference evidence="2 3" key="1">
    <citation type="submission" date="2013-08" db="EMBL/GenBank/DDBJ databases">
        <title>The genome sequence of Knoellia aerolata.</title>
        <authorList>
            <person name="Zhu W."/>
            <person name="Wang G."/>
        </authorList>
    </citation>
    <scope>NUCLEOTIDE SEQUENCE [LARGE SCALE GENOMIC DNA]</scope>
    <source>
        <strain evidence="2 3">DSM 18566</strain>
    </source>
</reference>
<keyword evidence="1" id="KW-1133">Transmembrane helix</keyword>
<comment type="caution">
    <text evidence="2">The sequence shown here is derived from an EMBL/GenBank/DDBJ whole genome shotgun (WGS) entry which is preliminary data.</text>
</comment>
<keyword evidence="3" id="KW-1185">Reference proteome</keyword>
<protein>
    <submittedName>
        <fullName evidence="2">Uncharacterized protein</fullName>
    </submittedName>
</protein>
<dbReference type="STRING" id="1385519.N801_04100"/>
<keyword evidence="1" id="KW-0812">Transmembrane</keyword>
<gene>
    <name evidence="2" type="ORF">N801_04100</name>
</gene>
<evidence type="ECO:0000313" key="3">
    <source>
        <dbReference type="Proteomes" id="UP000030013"/>
    </source>
</evidence>
<organism evidence="2 3">
    <name type="scientific">Knoellia aerolata DSM 18566</name>
    <dbReference type="NCBI Taxonomy" id="1385519"/>
    <lineage>
        <taxon>Bacteria</taxon>
        <taxon>Bacillati</taxon>
        <taxon>Actinomycetota</taxon>
        <taxon>Actinomycetes</taxon>
        <taxon>Micrococcales</taxon>
        <taxon>Intrasporangiaceae</taxon>
        <taxon>Knoellia</taxon>
    </lineage>
</organism>
<dbReference type="AlphaFoldDB" id="A0A0A0K0K7"/>
<evidence type="ECO:0000256" key="1">
    <source>
        <dbReference type="SAM" id="Phobius"/>
    </source>
</evidence>
<sequence>MIAKEISRTIRAALHGWPETVRLIALISVLTASFVVVGRLT</sequence>
<accession>A0A0A0K0K7</accession>
<keyword evidence="1" id="KW-0472">Membrane</keyword>
<feature type="transmembrane region" description="Helical" evidence="1">
    <location>
        <begin position="21"/>
        <end position="40"/>
    </location>
</feature>
<evidence type="ECO:0000313" key="2">
    <source>
        <dbReference type="EMBL" id="KGN41872.1"/>
    </source>
</evidence>
<name>A0A0A0K0K7_9MICO</name>